<evidence type="ECO:0000313" key="4">
    <source>
        <dbReference type="Proteomes" id="UP000224607"/>
    </source>
</evidence>
<evidence type="ECO:0000313" key="3">
    <source>
        <dbReference type="Proteomes" id="UP000198919"/>
    </source>
</evidence>
<dbReference type="Pfam" id="PF10109">
    <property type="entry name" value="Phage_TAC_7"/>
    <property type="match status" value="1"/>
</dbReference>
<dbReference type="RefSeq" id="WP_092514663.1">
    <property type="nucleotide sequence ID" value="NZ_CAWNQB010000032.1"/>
</dbReference>
<dbReference type="Proteomes" id="UP000198919">
    <property type="component" value="Unassembled WGS sequence"/>
</dbReference>
<reference evidence="2" key="1">
    <citation type="submission" date="2016-10" db="EMBL/GenBank/DDBJ databases">
        <authorList>
            <person name="de Groot N.N."/>
        </authorList>
    </citation>
    <scope>NUCLEOTIDE SEQUENCE [LARGE SCALE GENOMIC DNA]</scope>
    <source>
        <strain evidence="2">DSM 17908</strain>
    </source>
</reference>
<dbReference type="STRING" id="351675.SAMN05421680_1495"/>
<dbReference type="InterPro" id="IPR019289">
    <property type="entry name" value="Phage_tail_E/E"/>
</dbReference>
<dbReference type="EMBL" id="NITY01000038">
    <property type="protein sequence ID" value="PHM35626.1"/>
    <property type="molecule type" value="Genomic_DNA"/>
</dbReference>
<evidence type="ECO:0000313" key="2">
    <source>
        <dbReference type="EMBL" id="SFK29191.1"/>
    </source>
</evidence>
<protein>
    <submittedName>
        <fullName evidence="2">Phage tail assembly chaperone protein, E, or 41 or 14</fullName>
    </submittedName>
    <submittedName>
        <fullName evidence="1">Phage tail protein</fullName>
    </submittedName>
</protein>
<keyword evidence="4" id="KW-1185">Reference proteome</keyword>
<dbReference type="AlphaFoldDB" id="A0A1I3YD43"/>
<dbReference type="EMBL" id="FORG01000049">
    <property type="protein sequence ID" value="SFK29191.1"/>
    <property type="molecule type" value="Genomic_DNA"/>
</dbReference>
<evidence type="ECO:0000313" key="1">
    <source>
        <dbReference type="EMBL" id="PHM35626.1"/>
    </source>
</evidence>
<reference evidence="1 4" key="3">
    <citation type="journal article" date="2017" name="Nat. Microbiol.">
        <title>Natural product diversity associated with the nematode symbionts Photorhabdus and Xenorhabdus.</title>
        <authorList>
            <person name="Tobias N.J."/>
            <person name="Wolff H."/>
            <person name="Djahanschiri B."/>
            <person name="Grundmann F."/>
            <person name="Kronenwerth M."/>
            <person name="Shi Y.M."/>
            <person name="Simonyi S."/>
            <person name="Grun P."/>
            <person name="Shapiro-Ilan D."/>
            <person name="Pidot S.J."/>
            <person name="Stinear T.P."/>
            <person name="Ebersberger I."/>
            <person name="Bode H.B."/>
        </authorList>
    </citation>
    <scope>NUCLEOTIDE SEQUENCE [LARGE SCALE GENOMIC DNA]</scope>
    <source>
        <strain evidence="1 4">DSM 17908</strain>
    </source>
</reference>
<gene>
    <name evidence="2" type="ORF">SAMN05421680_1495</name>
    <name evidence="1" type="ORF">Xmau_04484</name>
</gene>
<accession>A0A1I3YD43</accession>
<reference evidence="3" key="2">
    <citation type="submission" date="2016-10" db="EMBL/GenBank/DDBJ databases">
        <authorList>
            <person name="Varghese N."/>
            <person name="Submissions S."/>
        </authorList>
    </citation>
    <scope>NUCLEOTIDE SEQUENCE [LARGE SCALE GENOMIC DNA]</scope>
    <source>
        <strain evidence="3">DSM 17908</strain>
    </source>
</reference>
<proteinExistence type="predicted"/>
<dbReference type="OrthoDB" id="7366507at2"/>
<name>A0A1I3YD43_9GAMM</name>
<dbReference type="Proteomes" id="UP000224607">
    <property type="component" value="Unassembled WGS sequence"/>
</dbReference>
<sequence length="113" mass="12264">MTEKNAVTQTDATTVTLPEHTVVTLEEPIARGATTIQDVTVRKPNSGALRGVRLQALMEMDVDSIMLILPRITAPALTKNDLLLLAPGDLINLSVEVVNFLLPKSVKSDFQNN</sequence>
<organism evidence="2 3">
    <name type="scientific">Xenorhabdus mauleonii</name>
    <dbReference type="NCBI Taxonomy" id="351675"/>
    <lineage>
        <taxon>Bacteria</taxon>
        <taxon>Pseudomonadati</taxon>
        <taxon>Pseudomonadota</taxon>
        <taxon>Gammaproteobacteria</taxon>
        <taxon>Enterobacterales</taxon>
        <taxon>Morganellaceae</taxon>
        <taxon>Xenorhabdus</taxon>
    </lineage>
</organism>